<dbReference type="InterPro" id="IPR046068">
    <property type="entry name" value="DUF6026"/>
</dbReference>
<organism evidence="2 3">
    <name type="scientific">Pseudomonas corrugata</name>
    <dbReference type="NCBI Taxonomy" id="47879"/>
    <lineage>
        <taxon>Bacteria</taxon>
        <taxon>Pseudomonadati</taxon>
        <taxon>Pseudomonadota</taxon>
        <taxon>Gammaproteobacteria</taxon>
        <taxon>Pseudomonadales</taxon>
        <taxon>Pseudomonadaceae</taxon>
        <taxon>Pseudomonas</taxon>
    </lineage>
</organism>
<evidence type="ECO:0000313" key="4">
    <source>
        <dbReference type="Proteomes" id="UP000536720"/>
    </source>
</evidence>
<keyword evidence="3" id="KW-1185">Reference proteome</keyword>
<proteinExistence type="predicted"/>
<evidence type="ECO:0000313" key="3">
    <source>
        <dbReference type="Proteomes" id="UP000270661"/>
    </source>
</evidence>
<gene>
    <name evidence="2" type="ORF">ALQ77_00507</name>
    <name evidence="1" type="ORF">HNO91_12395</name>
</gene>
<reference evidence="2 3" key="1">
    <citation type="submission" date="2018-08" db="EMBL/GenBank/DDBJ databases">
        <title>Recombination of ecologically and evolutionarily significant loci maintains genetic cohesion in the Pseudomonas syringae species complex.</title>
        <authorList>
            <person name="Dillon M."/>
            <person name="Thakur S."/>
            <person name="Almeida R.N.D."/>
            <person name="Weir B.S."/>
            <person name="Guttman D.S."/>
        </authorList>
    </citation>
    <scope>NUCLEOTIDE SEQUENCE [LARGE SCALE GENOMIC DNA]</scope>
    <source>
        <strain evidence="2 3">NCPPB2445</strain>
    </source>
</reference>
<dbReference type="Pfam" id="PF19491">
    <property type="entry name" value="DUF6026"/>
    <property type="match status" value="1"/>
</dbReference>
<dbReference type="EMBL" id="RBOJ01000055">
    <property type="protein sequence ID" value="RMM51712.1"/>
    <property type="molecule type" value="Genomic_DNA"/>
</dbReference>
<dbReference type="RefSeq" id="WP_162843604.1">
    <property type="nucleotide sequence ID" value="NZ_CP014262.1"/>
</dbReference>
<comment type="caution">
    <text evidence="2">The sequence shown here is derived from an EMBL/GenBank/DDBJ whole genome shotgun (WGS) entry which is preliminary data.</text>
</comment>
<dbReference type="Proteomes" id="UP000536720">
    <property type="component" value="Unassembled WGS sequence"/>
</dbReference>
<protein>
    <submittedName>
        <fullName evidence="2">Uncharacterized protein</fullName>
    </submittedName>
</protein>
<evidence type="ECO:0000313" key="2">
    <source>
        <dbReference type="EMBL" id="RMM51712.1"/>
    </source>
</evidence>
<dbReference type="EMBL" id="JABFMR010000008">
    <property type="protein sequence ID" value="NUT87227.1"/>
    <property type="molecule type" value="Genomic_DNA"/>
</dbReference>
<evidence type="ECO:0000313" key="1">
    <source>
        <dbReference type="EMBL" id="NUT87227.1"/>
    </source>
</evidence>
<dbReference type="GeneID" id="76215889"/>
<accession>A0A3M3ER39</accession>
<dbReference type="Proteomes" id="UP000270661">
    <property type="component" value="Unassembled WGS sequence"/>
</dbReference>
<dbReference type="AlphaFoldDB" id="A0A3M3ER39"/>
<sequence>MDPVVTARPPQTLYVTIRRDELRLLKEERDLLLDEVTQLRMQLQHAQLSHQGQALAR</sequence>
<name>A0A3M3ER39_9PSED</name>
<reference evidence="1 4" key="2">
    <citation type="journal article" date="2020" name="Front. Plant Sci.">
        <title>Isolation of Rhizosphere Bacteria That Improve Quality and Water Stress Tolerance in Greenhouse Ornamentals.</title>
        <authorList>
            <person name="Nordstedt N.P."/>
            <person name="Jones M.L."/>
        </authorList>
    </citation>
    <scope>NUCLEOTIDE SEQUENCE [LARGE SCALE GENOMIC DNA]</scope>
    <source>
        <strain evidence="1 4">C7D2</strain>
    </source>
</reference>